<evidence type="ECO:0000256" key="2">
    <source>
        <dbReference type="ARBA" id="ARBA00022491"/>
    </source>
</evidence>
<reference evidence="7 8" key="1">
    <citation type="submission" date="2021-02" db="EMBL/GenBank/DDBJ databases">
        <title>Nitrogen-fixing ability and nitrogen fixation related genes of thermophilic fermentative bacteria in the genus Caldicellulosiruptor.</title>
        <authorList>
            <person name="Chen Y."/>
            <person name="Nishihara A."/>
            <person name="Haruta S."/>
        </authorList>
    </citation>
    <scope>NUCLEOTIDE SEQUENCE [LARGE SCALE GENOMIC DNA]</scope>
    <source>
        <strain evidence="7 8">YA01</strain>
    </source>
</reference>
<dbReference type="SUPFAM" id="SSF46785">
    <property type="entry name" value="Winged helix' DNA-binding domain"/>
    <property type="match status" value="1"/>
</dbReference>
<keyword evidence="4" id="KW-0805">Transcription regulation</keyword>
<sequence>MIFRMKKDQLEEIKDQLKQKGYKLTTQRRIILDSILDNQDKHLSIEEIYKIVKEKMPEIGLATVYRTIMLLNDLKVLNKIDLDDGCSRFELSNSEDSHNHHHLICIKCGKVEEAEDDFLESLEDQIEKEKGFKVVNHIVKFYGICKDCKKE</sequence>
<evidence type="ECO:0000256" key="1">
    <source>
        <dbReference type="ARBA" id="ARBA00007957"/>
    </source>
</evidence>
<proteinExistence type="inferred from homology"/>
<dbReference type="Gene3D" id="3.30.1490.190">
    <property type="match status" value="1"/>
</dbReference>
<keyword evidence="5" id="KW-0238">DNA-binding</keyword>
<dbReference type="PANTHER" id="PTHR33202">
    <property type="entry name" value="ZINC UPTAKE REGULATION PROTEIN"/>
    <property type="match status" value="1"/>
</dbReference>
<dbReference type="InterPro" id="IPR036390">
    <property type="entry name" value="WH_DNA-bd_sf"/>
</dbReference>
<evidence type="ECO:0000256" key="3">
    <source>
        <dbReference type="ARBA" id="ARBA00022833"/>
    </source>
</evidence>
<keyword evidence="6" id="KW-0804">Transcription</keyword>
<accession>A0ABM7NLL3</accession>
<dbReference type="Pfam" id="PF01475">
    <property type="entry name" value="FUR"/>
    <property type="match status" value="1"/>
</dbReference>
<protein>
    <submittedName>
        <fullName evidence="7">Transcriptional repressor</fullName>
    </submittedName>
</protein>
<keyword evidence="3" id="KW-0862">Zinc</keyword>
<dbReference type="InterPro" id="IPR043135">
    <property type="entry name" value="Fur_C"/>
</dbReference>
<name>A0ABM7NLL3_9FIRM</name>
<evidence type="ECO:0000256" key="6">
    <source>
        <dbReference type="ARBA" id="ARBA00023163"/>
    </source>
</evidence>
<dbReference type="Gene3D" id="1.10.10.10">
    <property type="entry name" value="Winged helix-like DNA-binding domain superfamily/Winged helix DNA-binding domain"/>
    <property type="match status" value="1"/>
</dbReference>
<dbReference type="InterPro" id="IPR036388">
    <property type="entry name" value="WH-like_DNA-bd_sf"/>
</dbReference>
<dbReference type="Proteomes" id="UP000663623">
    <property type="component" value="Chromosome"/>
</dbReference>
<gene>
    <name evidence="7" type="primary">fur</name>
    <name evidence="7" type="ORF">CaldiYA01_09490</name>
</gene>
<evidence type="ECO:0000313" key="7">
    <source>
        <dbReference type="EMBL" id="BCS80989.1"/>
    </source>
</evidence>
<dbReference type="EMBL" id="AP024480">
    <property type="protein sequence ID" value="BCS80989.1"/>
    <property type="molecule type" value="Genomic_DNA"/>
</dbReference>
<keyword evidence="8" id="KW-1185">Reference proteome</keyword>
<keyword evidence="2" id="KW-0678">Repressor</keyword>
<evidence type="ECO:0000256" key="4">
    <source>
        <dbReference type="ARBA" id="ARBA00023015"/>
    </source>
</evidence>
<dbReference type="PANTHER" id="PTHR33202:SF7">
    <property type="entry name" value="FERRIC UPTAKE REGULATION PROTEIN"/>
    <property type="match status" value="1"/>
</dbReference>
<dbReference type="InterPro" id="IPR002481">
    <property type="entry name" value="FUR"/>
</dbReference>
<dbReference type="CDD" id="cd07153">
    <property type="entry name" value="Fur_like"/>
    <property type="match status" value="1"/>
</dbReference>
<evidence type="ECO:0000313" key="8">
    <source>
        <dbReference type="Proteomes" id="UP000663623"/>
    </source>
</evidence>
<evidence type="ECO:0000256" key="5">
    <source>
        <dbReference type="ARBA" id="ARBA00023125"/>
    </source>
</evidence>
<organism evidence="7 8">
    <name type="scientific">Caldicellulosiruptor diazotrophicus</name>
    <dbReference type="NCBI Taxonomy" id="2806205"/>
    <lineage>
        <taxon>Bacteria</taxon>
        <taxon>Bacillati</taxon>
        <taxon>Bacillota</taxon>
        <taxon>Bacillota incertae sedis</taxon>
        <taxon>Caldicellulosiruptorales</taxon>
        <taxon>Caldicellulosiruptoraceae</taxon>
        <taxon>Caldicellulosiruptor</taxon>
    </lineage>
</organism>
<comment type="similarity">
    <text evidence="1">Belongs to the Fur family.</text>
</comment>